<keyword evidence="1" id="KW-0479">Metal-binding</keyword>
<feature type="transmembrane region" description="Helical" evidence="2">
    <location>
        <begin position="12"/>
        <end position="28"/>
    </location>
</feature>
<dbReference type="CDD" id="cd06971">
    <property type="entry name" value="PgpA"/>
    <property type="match status" value="1"/>
</dbReference>
<evidence type="ECO:0000313" key="4">
    <source>
        <dbReference type="EMBL" id="MBK1668926.1"/>
    </source>
</evidence>
<comment type="caution">
    <text evidence="4">The sequence shown here is derived from an EMBL/GenBank/DDBJ whole genome shotgun (WGS) entry which is preliminary data.</text>
</comment>
<evidence type="ECO:0000313" key="5">
    <source>
        <dbReference type="Proteomes" id="UP001296873"/>
    </source>
</evidence>
<accession>A0ABS1DEM8</accession>
<keyword evidence="5" id="KW-1185">Reference proteome</keyword>
<dbReference type="Proteomes" id="UP001296873">
    <property type="component" value="Unassembled WGS sequence"/>
</dbReference>
<dbReference type="RefSeq" id="WP_200341246.1">
    <property type="nucleotide sequence ID" value="NZ_NRRL01000033.1"/>
</dbReference>
<dbReference type="InterPro" id="IPR026037">
    <property type="entry name" value="PgpA"/>
</dbReference>
<keyword evidence="1" id="KW-1003">Cell membrane</keyword>
<reference evidence="4 5" key="1">
    <citation type="journal article" date="2020" name="Microorganisms">
        <title>Osmotic Adaptation and Compatible Solute Biosynthesis of Phototrophic Bacteria as Revealed from Genome Analyses.</title>
        <authorList>
            <person name="Imhoff J.F."/>
            <person name="Rahn T."/>
            <person name="Kunzel S."/>
            <person name="Keller A."/>
            <person name="Neulinger S.C."/>
        </authorList>
    </citation>
    <scope>NUCLEOTIDE SEQUENCE [LARGE SCALE GENOMIC DNA]</scope>
    <source>
        <strain evidence="4 5">DSM 9895</strain>
    </source>
</reference>
<feature type="transmembrane region" description="Helical" evidence="2">
    <location>
        <begin position="94"/>
        <end position="117"/>
    </location>
</feature>
<dbReference type="InterPro" id="IPR007686">
    <property type="entry name" value="YutG/PgpA"/>
</dbReference>
<organism evidence="4 5">
    <name type="scientific">Rhodovibrio sodomensis</name>
    <dbReference type="NCBI Taxonomy" id="1088"/>
    <lineage>
        <taxon>Bacteria</taxon>
        <taxon>Pseudomonadati</taxon>
        <taxon>Pseudomonadota</taxon>
        <taxon>Alphaproteobacteria</taxon>
        <taxon>Rhodospirillales</taxon>
        <taxon>Rhodovibrionaceae</taxon>
        <taxon>Rhodovibrio</taxon>
    </lineage>
</organism>
<evidence type="ECO:0000256" key="2">
    <source>
        <dbReference type="SAM" id="Phobius"/>
    </source>
</evidence>
<keyword evidence="1" id="KW-0378">Hydrolase</keyword>
<keyword evidence="1 2" id="KW-0812">Transmembrane</keyword>
<keyword evidence="1" id="KW-0442">Lipid degradation</keyword>
<proteinExistence type="predicted"/>
<keyword evidence="2" id="KW-1133">Transmembrane helix</keyword>
<keyword evidence="1" id="KW-1208">Phospholipid metabolism</keyword>
<keyword evidence="1" id="KW-0460">Magnesium</keyword>
<sequence>MATRAPDTPGRWSPLALLLSFAGAGYLPRMPGTWGSLAALPPGALLLWLGGGWALAAAGAAALLGGAWGAHAYLRRVGGTDPEEIVIDEVGGQWLALAPLALDPLHFLVAFAAFRLFDTLKPWPINALERLPGGIGIMADDALAGLVAAALGASGLYLTGQF</sequence>
<name>A0ABS1DEM8_9PROT</name>
<comment type="catalytic activity">
    <reaction evidence="1">
        <text>a 1,2-diacyl-sn-glycero-3-phospho-(1'-sn-glycero-3'-phosphate) + H2O = a 1,2-diacyl-sn-glycero-3-phospho-(1'-sn-glycerol) + phosphate</text>
        <dbReference type="Rhea" id="RHEA:33751"/>
        <dbReference type="ChEBI" id="CHEBI:15377"/>
        <dbReference type="ChEBI" id="CHEBI:43474"/>
        <dbReference type="ChEBI" id="CHEBI:60110"/>
        <dbReference type="ChEBI" id="CHEBI:64716"/>
        <dbReference type="EC" id="3.1.3.27"/>
    </reaction>
</comment>
<comment type="subcellular location">
    <subcellularLocation>
        <location evidence="1">Cell inner membrane</location>
        <topology evidence="1">Multi-pass membrane protein</topology>
    </subcellularLocation>
</comment>
<feature type="transmembrane region" description="Helical" evidence="2">
    <location>
        <begin position="137"/>
        <end position="158"/>
    </location>
</feature>
<keyword evidence="1" id="KW-0443">Lipid metabolism</keyword>
<evidence type="ECO:0000259" key="3">
    <source>
        <dbReference type="Pfam" id="PF04608"/>
    </source>
</evidence>
<protein>
    <recommendedName>
        <fullName evidence="1">Phosphatidylglycerophosphatase A</fullName>
        <ecNumber evidence="1">3.1.3.27</ecNumber>
    </recommendedName>
    <alternativeName>
        <fullName evidence="1">Phosphatidylglycerolphosphate phosphatase A</fullName>
    </alternativeName>
</protein>
<dbReference type="PANTHER" id="PTHR36305">
    <property type="entry name" value="PHOSPHATIDYLGLYCEROPHOSPHATASE A"/>
    <property type="match status" value="1"/>
</dbReference>
<feature type="domain" description="YutG/PgpA" evidence="3">
    <location>
        <begin position="18"/>
        <end position="151"/>
    </location>
</feature>
<dbReference type="Pfam" id="PF04608">
    <property type="entry name" value="PgpA"/>
    <property type="match status" value="1"/>
</dbReference>
<comment type="cofactor">
    <cofactor evidence="1">
        <name>Mg(2+)</name>
        <dbReference type="ChEBI" id="CHEBI:18420"/>
    </cofactor>
</comment>
<keyword evidence="1" id="KW-0595">Phospholipid degradation</keyword>
<feature type="transmembrane region" description="Helical" evidence="2">
    <location>
        <begin position="48"/>
        <end position="74"/>
    </location>
</feature>
<dbReference type="EC" id="3.1.3.27" evidence="1"/>
<dbReference type="PIRSF" id="PIRSF006162">
    <property type="entry name" value="PgpA"/>
    <property type="match status" value="1"/>
</dbReference>
<gene>
    <name evidence="4" type="ORF">CKO28_12880</name>
</gene>
<comment type="pathway">
    <text evidence="1">Phospholipid metabolism; phosphatidylglycerol biosynthesis; phosphatidylglycerol from CDP-diacylglycerol: step 2/2.</text>
</comment>
<comment type="function">
    <text evidence="1">Lipid phosphatase which dephosphorylates phosphatidylglycerophosphate (PGP) to phosphatidylglycerol (PG).</text>
</comment>
<dbReference type="EMBL" id="NRRL01000033">
    <property type="protein sequence ID" value="MBK1668926.1"/>
    <property type="molecule type" value="Genomic_DNA"/>
</dbReference>
<evidence type="ECO:0000256" key="1">
    <source>
        <dbReference type="PIRNR" id="PIRNR006162"/>
    </source>
</evidence>
<keyword evidence="1 2" id="KW-0472">Membrane</keyword>
<dbReference type="SUPFAM" id="SSF101307">
    <property type="entry name" value="YutG-like"/>
    <property type="match status" value="1"/>
</dbReference>
<dbReference type="InterPro" id="IPR036681">
    <property type="entry name" value="PgpA-like_sf"/>
</dbReference>
<keyword evidence="1" id="KW-0997">Cell inner membrane</keyword>
<dbReference type="PANTHER" id="PTHR36305:SF1">
    <property type="entry name" value="PHOSPHATIDYLGLYCEROPHOSPHATASE A"/>
    <property type="match status" value="1"/>
</dbReference>